<dbReference type="InterPro" id="IPR007710">
    <property type="entry name" value="Nucleoside_deoxyribTrfase"/>
</dbReference>
<dbReference type="GeneID" id="95771969"/>
<proteinExistence type="predicted"/>
<dbReference type="AlphaFoldDB" id="A0A6C1KL43"/>
<name>A0A6C1KL43_XANAU</name>
<protein>
    <submittedName>
        <fullName evidence="2">Nucleoside 2-deoxyribosyltransferase</fullName>
    </submittedName>
</protein>
<dbReference type="PANTHER" id="PTHR15364:SF0">
    <property type="entry name" value="2'-DEOXYNUCLEOSIDE 5'-PHOSPHATE N-HYDROLASE 1"/>
    <property type="match status" value="1"/>
</dbReference>
<organism evidence="2 3">
    <name type="scientific">Xanthobacter autotrophicus</name>
    <dbReference type="NCBI Taxonomy" id="280"/>
    <lineage>
        <taxon>Bacteria</taxon>
        <taxon>Pseudomonadati</taxon>
        <taxon>Pseudomonadota</taxon>
        <taxon>Alphaproteobacteria</taxon>
        <taxon>Hyphomicrobiales</taxon>
        <taxon>Xanthobacteraceae</taxon>
        <taxon>Xanthobacter</taxon>
    </lineage>
</organism>
<feature type="region of interest" description="Disordered" evidence="1">
    <location>
        <begin position="189"/>
        <end position="213"/>
    </location>
</feature>
<dbReference type="OrthoDB" id="9795789at2"/>
<evidence type="ECO:0000313" key="3">
    <source>
        <dbReference type="Proteomes" id="UP000305131"/>
    </source>
</evidence>
<keyword evidence="2" id="KW-0808">Transferase</keyword>
<dbReference type="Proteomes" id="UP000305131">
    <property type="component" value="Unassembled WGS sequence"/>
</dbReference>
<dbReference type="RefSeq" id="WP_138397596.1">
    <property type="nucleotide sequence ID" value="NZ_JBAFVI010000004.1"/>
</dbReference>
<dbReference type="GO" id="GO:0016740">
    <property type="term" value="F:transferase activity"/>
    <property type="evidence" value="ECO:0007669"/>
    <property type="project" value="UniProtKB-KW"/>
</dbReference>
<dbReference type="GO" id="GO:0009159">
    <property type="term" value="P:deoxyribonucleoside monophosphate catabolic process"/>
    <property type="evidence" value="ECO:0007669"/>
    <property type="project" value="TreeGrafter"/>
</dbReference>
<dbReference type="SUPFAM" id="SSF52309">
    <property type="entry name" value="N-(deoxy)ribosyltransferase-like"/>
    <property type="match status" value="1"/>
</dbReference>
<comment type="caution">
    <text evidence="2">The sequence shown here is derived from an EMBL/GenBank/DDBJ whole genome shotgun (WGS) entry which is preliminary data.</text>
</comment>
<dbReference type="EMBL" id="VAUP01000002">
    <property type="protein sequence ID" value="TLX44970.1"/>
    <property type="molecule type" value="Genomic_DNA"/>
</dbReference>
<dbReference type="Pfam" id="PF05014">
    <property type="entry name" value="Nuc_deoxyrib_tr"/>
    <property type="match status" value="1"/>
</dbReference>
<accession>A0A6C1KL43</accession>
<dbReference type="GO" id="GO:0070694">
    <property type="term" value="F:5-hydroxymethyl-dUMP N-hydrolase activity"/>
    <property type="evidence" value="ECO:0007669"/>
    <property type="project" value="TreeGrafter"/>
</dbReference>
<dbReference type="PANTHER" id="PTHR15364">
    <property type="entry name" value="2'-DEOXYNUCLEOSIDE 5'-PHOSPHATE N-HYDROLASE 1"/>
    <property type="match status" value="1"/>
</dbReference>
<reference evidence="2 3" key="1">
    <citation type="submission" date="2019-05" db="EMBL/GenBank/DDBJ databases">
        <authorList>
            <person name="Zhou X."/>
        </authorList>
    </citation>
    <scope>NUCLEOTIDE SEQUENCE [LARGE SCALE GENOMIC DNA]</scope>
    <source>
        <strain evidence="2 3">DSM 432</strain>
    </source>
</reference>
<dbReference type="Gene3D" id="3.40.50.450">
    <property type="match status" value="1"/>
</dbReference>
<evidence type="ECO:0000313" key="2">
    <source>
        <dbReference type="EMBL" id="TLX44970.1"/>
    </source>
</evidence>
<sequence length="213" mass="22213">MKLYLAGPEVFLDDAREIGRRKVELCTRFGFTGLYPLDGDPLLDVAAGAASRAIFAANLALMRSADALVANLTPFRGISADPGTAFEVGFAFALGKPVAAYSNLPGELKHRAHSAIGPAGGAGDAATLLADGLHVEDFGHFDNLMLAEALAASRLPVIQAPAPAADPFRDLTQFEQALALMAEARSAGRLGMPRSPSHPEPAGQAHGEETFHG</sequence>
<dbReference type="InterPro" id="IPR051239">
    <property type="entry name" value="2'-dNMP_N-hydrolase"/>
</dbReference>
<evidence type="ECO:0000256" key="1">
    <source>
        <dbReference type="SAM" id="MobiDB-lite"/>
    </source>
</evidence>
<gene>
    <name evidence="2" type="ORF">FBQ73_00635</name>
</gene>